<dbReference type="InterPro" id="IPR020568">
    <property type="entry name" value="Ribosomal_Su5_D2-typ_SF"/>
</dbReference>
<dbReference type="PANTHER" id="PTHR11953:SF0">
    <property type="entry name" value="EXOSOME COMPLEX COMPONENT RRP41"/>
    <property type="match status" value="1"/>
</dbReference>
<dbReference type="SUPFAM" id="SSF55666">
    <property type="entry name" value="Ribonuclease PH domain 2-like"/>
    <property type="match status" value="1"/>
</dbReference>
<dbReference type="SUPFAM" id="SSF54211">
    <property type="entry name" value="Ribosomal protein S5 domain 2-like"/>
    <property type="match status" value="1"/>
</dbReference>
<dbReference type="GO" id="GO:0000176">
    <property type="term" value="C:nuclear exosome (RNase complex)"/>
    <property type="evidence" value="ECO:0007669"/>
    <property type="project" value="TreeGrafter"/>
</dbReference>
<dbReference type="GO" id="GO:0071028">
    <property type="term" value="P:nuclear mRNA surveillance"/>
    <property type="evidence" value="ECO:0007669"/>
    <property type="project" value="TreeGrafter"/>
</dbReference>
<evidence type="ECO:0000313" key="5">
    <source>
        <dbReference type="WBParaSite" id="SRAE_2000318750.1"/>
    </source>
</evidence>
<dbReference type="InterPro" id="IPR015847">
    <property type="entry name" value="ExoRNase_PH_dom2"/>
</dbReference>
<dbReference type="GO" id="GO:0071051">
    <property type="term" value="P:poly(A)-dependent snoRNA 3'-end processing"/>
    <property type="evidence" value="ECO:0007669"/>
    <property type="project" value="TreeGrafter"/>
</dbReference>
<dbReference type="PANTHER" id="PTHR11953">
    <property type="entry name" value="EXOSOME COMPLEX COMPONENT"/>
    <property type="match status" value="1"/>
</dbReference>
<dbReference type="OMA" id="ECRINTH"/>
<dbReference type="GO" id="GO:0000177">
    <property type="term" value="C:cytoplasmic exosome (RNase complex)"/>
    <property type="evidence" value="ECO:0007669"/>
    <property type="project" value="TreeGrafter"/>
</dbReference>
<dbReference type="InterPro" id="IPR050080">
    <property type="entry name" value="RNase_PH"/>
</dbReference>
<dbReference type="InterPro" id="IPR001247">
    <property type="entry name" value="ExoRNase_PH_dom1"/>
</dbReference>
<evidence type="ECO:0000256" key="1">
    <source>
        <dbReference type="ARBA" id="ARBA00006678"/>
    </source>
</evidence>
<keyword evidence="4" id="KW-1185">Reference proteome</keyword>
<feature type="domain" description="Exoribonuclease phosphorolytic" evidence="3">
    <location>
        <begin position="168"/>
        <end position="231"/>
    </location>
</feature>
<dbReference type="Pfam" id="PF03725">
    <property type="entry name" value="RNase_PH_C"/>
    <property type="match status" value="1"/>
</dbReference>
<dbReference type="AlphaFoldDB" id="A0A7I5WEU7"/>
<organism evidence="4 5">
    <name type="scientific">Strongyloides ratti</name>
    <name type="common">Parasitic roundworm</name>
    <dbReference type="NCBI Taxonomy" id="34506"/>
    <lineage>
        <taxon>Eukaryota</taxon>
        <taxon>Metazoa</taxon>
        <taxon>Ecdysozoa</taxon>
        <taxon>Nematoda</taxon>
        <taxon>Chromadorea</taxon>
        <taxon>Rhabditida</taxon>
        <taxon>Tylenchina</taxon>
        <taxon>Panagrolaimomorpha</taxon>
        <taxon>Strongyloidoidea</taxon>
        <taxon>Strongyloididae</taxon>
        <taxon>Strongyloides</taxon>
    </lineage>
</organism>
<dbReference type="GO" id="GO:0016075">
    <property type="term" value="P:rRNA catabolic process"/>
    <property type="evidence" value="ECO:0007669"/>
    <property type="project" value="TreeGrafter"/>
</dbReference>
<reference evidence="5" key="2">
    <citation type="submission" date="2020-12" db="UniProtKB">
        <authorList>
            <consortium name="WormBaseParasite"/>
        </authorList>
    </citation>
    <scope>IDENTIFICATION</scope>
</reference>
<sequence length="258" mass="29656">LFQIYSINFPKKNTFTIKVLTNLGYRSDGRLAKEIRHISYETGIQRQAQGSVSWKQGLTEVIFFFYCPCRNKSRMRREEVYLNIVVNQLPFATRDRKRNENTKRDRQQQSISRFLESVFRKCVVTELYPRSQIDIYIDILLNDGSVMAACMNAASVALATSSIPMRYVPTTVTVGYCDSDYVLDLNADEETKNVCRLTITTKNGTDNIVAIDMQKKCETNVFDKMCKFASEESSQIHSILSATMFHYAETCIGLESRF</sequence>
<dbReference type="Proteomes" id="UP000035682">
    <property type="component" value="Unplaced"/>
</dbReference>
<dbReference type="GO" id="GO:0003723">
    <property type="term" value="F:RNA binding"/>
    <property type="evidence" value="ECO:0007669"/>
    <property type="project" value="TreeGrafter"/>
</dbReference>
<evidence type="ECO:0000313" key="4">
    <source>
        <dbReference type="Proteomes" id="UP000035682"/>
    </source>
</evidence>
<name>A0A7I5WEU7_STRRB</name>
<dbReference type="WBParaSite" id="SRAE_2000318750.1">
    <property type="protein sequence ID" value="SRAE_2000318750.1"/>
    <property type="gene ID" value="WBGene00263408"/>
</dbReference>
<comment type="similarity">
    <text evidence="1">Belongs to the RNase PH family.</text>
</comment>
<evidence type="ECO:0000259" key="3">
    <source>
        <dbReference type="Pfam" id="PF03725"/>
    </source>
</evidence>
<gene>
    <name evidence="5" type="primary">SRAE_2000318750</name>
</gene>
<protein>
    <submittedName>
        <fullName evidence="5">Exosome complex component RRP41</fullName>
    </submittedName>
</protein>
<dbReference type="InterPro" id="IPR036345">
    <property type="entry name" value="ExoRNase_PH_dom2_sf"/>
</dbReference>
<feature type="domain" description="Exoribonuclease phosphorolytic" evidence="2">
    <location>
        <begin position="34"/>
        <end position="164"/>
    </location>
</feature>
<dbReference type="OrthoDB" id="27298at2759"/>
<evidence type="ECO:0000259" key="2">
    <source>
        <dbReference type="Pfam" id="PF01138"/>
    </source>
</evidence>
<dbReference type="GO" id="GO:0005730">
    <property type="term" value="C:nucleolus"/>
    <property type="evidence" value="ECO:0007669"/>
    <property type="project" value="TreeGrafter"/>
</dbReference>
<dbReference type="GO" id="GO:0034475">
    <property type="term" value="P:U4 snRNA 3'-end processing"/>
    <property type="evidence" value="ECO:0007669"/>
    <property type="project" value="TreeGrafter"/>
</dbReference>
<dbReference type="Gene3D" id="3.30.230.70">
    <property type="entry name" value="GHMP Kinase, N-terminal domain"/>
    <property type="match status" value="1"/>
</dbReference>
<proteinExistence type="inferred from homology"/>
<reference evidence="4" key="1">
    <citation type="submission" date="2014-09" db="EMBL/GenBank/DDBJ databases">
        <authorList>
            <person name="Martin A.A."/>
        </authorList>
    </citation>
    <scope>NUCLEOTIDE SEQUENCE</scope>
    <source>
        <strain evidence="4">ED321</strain>
    </source>
</reference>
<dbReference type="Pfam" id="PF01138">
    <property type="entry name" value="RNase_PH"/>
    <property type="match status" value="1"/>
</dbReference>
<dbReference type="InterPro" id="IPR027408">
    <property type="entry name" value="PNPase/RNase_PH_dom_sf"/>
</dbReference>
<accession>A0A7I5WEU7</accession>